<dbReference type="Gene3D" id="3.30.9.10">
    <property type="entry name" value="D-Amino Acid Oxidase, subunit A, domain 2"/>
    <property type="match status" value="1"/>
</dbReference>
<evidence type="ECO:0000256" key="4">
    <source>
        <dbReference type="ARBA" id="ARBA00023014"/>
    </source>
</evidence>
<name>A0A367GR66_9SPHI</name>
<dbReference type="Gene3D" id="2.102.10.10">
    <property type="entry name" value="Rieske [2Fe-2S] iron-sulphur domain"/>
    <property type="match status" value="1"/>
</dbReference>
<gene>
    <name evidence="7" type="ORF">DJ568_08430</name>
</gene>
<dbReference type="Pfam" id="PF00355">
    <property type="entry name" value="Rieske"/>
    <property type="match status" value="1"/>
</dbReference>
<keyword evidence="1" id="KW-0001">2Fe-2S</keyword>
<dbReference type="Gene3D" id="3.50.50.60">
    <property type="entry name" value="FAD/NAD(P)-binding domain"/>
    <property type="match status" value="1"/>
</dbReference>
<dbReference type="GO" id="GO:0046872">
    <property type="term" value="F:metal ion binding"/>
    <property type="evidence" value="ECO:0007669"/>
    <property type="project" value="UniProtKB-KW"/>
</dbReference>
<dbReference type="OrthoDB" id="9767869at2"/>
<dbReference type="GO" id="GO:0016020">
    <property type="term" value="C:membrane"/>
    <property type="evidence" value="ECO:0007669"/>
    <property type="project" value="InterPro"/>
</dbReference>
<dbReference type="InterPro" id="IPR006076">
    <property type="entry name" value="FAD-dep_OxRdtase"/>
</dbReference>
<keyword evidence="2" id="KW-0479">Metal-binding</keyword>
<dbReference type="GO" id="GO:0051537">
    <property type="term" value="F:2 iron, 2 sulfur cluster binding"/>
    <property type="evidence" value="ECO:0007669"/>
    <property type="project" value="UniProtKB-KW"/>
</dbReference>
<organism evidence="7 8">
    <name type="scientific">Mucilaginibacter hurinus</name>
    <dbReference type="NCBI Taxonomy" id="2201324"/>
    <lineage>
        <taxon>Bacteria</taxon>
        <taxon>Pseudomonadati</taxon>
        <taxon>Bacteroidota</taxon>
        <taxon>Sphingobacteriia</taxon>
        <taxon>Sphingobacteriales</taxon>
        <taxon>Sphingobacteriaceae</taxon>
        <taxon>Mucilaginibacter</taxon>
    </lineage>
</organism>
<dbReference type="EMBL" id="QGDC01000004">
    <property type="protein sequence ID" value="RCH55203.1"/>
    <property type="molecule type" value="Genomic_DNA"/>
</dbReference>
<evidence type="ECO:0000256" key="2">
    <source>
        <dbReference type="ARBA" id="ARBA00022723"/>
    </source>
</evidence>
<dbReference type="InterPro" id="IPR036922">
    <property type="entry name" value="Rieske_2Fe-2S_sf"/>
</dbReference>
<dbReference type="PROSITE" id="PS51296">
    <property type="entry name" value="RIESKE"/>
    <property type="match status" value="1"/>
</dbReference>
<keyword evidence="8" id="KW-1185">Reference proteome</keyword>
<dbReference type="SUPFAM" id="SSF50022">
    <property type="entry name" value="ISP domain"/>
    <property type="match status" value="1"/>
</dbReference>
<evidence type="ECO:0000313" key="7">
    <source>
        <dbReference type="EMBL" id="RCH55203.1"/>
    </source>
</evidence>
<dbReference type="PANTHER" id="PTHR13847:SF281">
    <property type="entry name" value="FAD DEPENDENT OXIDOREDUCTASE DOMAIN-CONTAINING PROTEIN"/>
    <property type="match status" value="1"/>
</dbReference>
<dbReference type="Proteomes" id="UP000253209">
    <property type="component" value="Unassembled WGS sequence"/>
</dbReference>
<dbReference type="InterPro" id="IPR017941">
    <property type="entry name" value="Rieske_2Fe-2S"/>
</dbReference>
<comment type="caution">
    <text evidence="7">The sequence shown here is derived from an EMBL/GenBank/DDBJ whole genome shotgun (WGS) entry which is preliminary data.</text>
</comment>
<feature type="domain" description="Rieske" evidence="6">
    <location>
        <begin position="444"/>
        <end position="514"/>
    </location>
</feature>
<dbReference type="AlphaFoldDB" id="A0A367GR66"/>
<dbReference type="PANTHER" id="PTHR13847">
    <property type="entry name" value="SARCOSINE DEHYDROGENASE-RELATED"/>
    <property type="match status" value="1"/>
</dbReference>
<dbReference type="Pfam" id="PF01266">
    <property type="entry name" value="DAO"/>
    <property type="match status" value="1"/>
</dbReference>
<accession>A0A367GR66</accession>
<protein>
    <submittedName>
        <fullName evidence="7">Oxidoreductase</fullName>
    </submittedName>
</protein>
<sequence length="514" mass="56771">MDPSIKKDQHTNRDGKNVSLWQDGVKLYRAEALFIDNVYDVLVIGGGITGITTALLLQQQGKNVVLAEAKTIGFGTTGGTSAHLNTFFDATYPEIDSDFGADASKLLAQGGIEAMAFIEEMVKKYAIDCDHEYKDAYLFSQNEDESKQLDDILTSSNNAGIKVTQVDTNGVNVPFEKSILFKNQGQFHPLKYISKLAEEFVNAGGVILENTFINDIKSDDEIHIATSGDLSIKAFNMVYATHMPPGITLFNFNCAPYRSYVISVTLADDNYPDCLAYDMKEPYHYFRTHTVDGKKHLIVGGEDHKTGHDDPEKAFEELETYVRQHYKVTSVNHKWSSQYYVPADLLPFIGRLPMAANNVFAATGYNGNGMMFGTLAGKILADLIAGKQNPYAKLFSPSRIKPIAGFSEFVKENADVAYRFVTDRFSAEEIDSLKTLEKDSGAIVKYNDQKLAVYKDAEGGIHALSPVCTHAGCVVNFNASEKTWDCPCHGGRFDIDGNVLTGPPMKELKKVNLT</sequence>
<evidence type="ECO:0000256" key="1">
    <source>
        <dbReference type="ARBA" id="ARBA00022714"/>
    </source>
</evidence>
<dbReference type="RefSeq" id="WP_114004825.1">
    <property type="nucleotide sequence ID" value="NZ_QGDC01000004.1"/>
</dbReference>
<keyword evidence="3" id="KW-0408">Iron</keyword>
<reference evidence="7 8" key="1">
    <citation type="submission" date="2018-05" db="EMBL/GenBank/DDBJ databases">
        <title>Mucilaginibacter hurinus sp. nov., isolated from briquette warehouse soil.</title>
        <authorList>
            <person name="Choi L."/>
        </authorList>
    </citation>
    <scope>NUCLEOTIDE SEQUENCE [LARGE SCALE GENOMIC DNA]</scope>
    <source>
        <strain evidence="7 8">ZR32</strain>
    </source>
</reference>
<proteinExistence type="predicted"/>
<evidence type="ECO:0000256" key="5">
    <source>
        <dbReference type="ARBA" id="ARBA00023157"/>
    </source>
</evidence>
<evidence type="ECO:0000256" key="3">
    <source>
        <dbReference type="ARBA" id="ARBA00023004"/>
    </source>
</evidence>
<dbReference type="InterPro" id="IPR005805">
    <property type="entry name" value="Rieske_Fe-S_prot_C"/>
</dbReference>
<keyword evidence="4" id="KW-0411">Iron-sulfur</keyword>
<keyword evidence="5" id="KW-1015">Disulfide bond</keyword>
<dbReference type="SUPFAM" id="SSF51905">
    <property type="entry name" value="FAD/NAD(P)-binding domain"/>
    <property type="match status" value="1"/>
</dbReference>
<dbReference type="GO" id="GO:0005737">
    <property type="term" value="C:cytoplasm"/>
    <property type="evidence" value="ECO:0007669"/>
    <property type="project" value="TreeGrafter"/>
</dbReference>
<dbReference type="InterPro" id="IPR036188">
    <property type="entry name" value="FAD/NAD-bd_sf"/>
</dbReference>
<evidence type="ECO:0000313" key="8">
    <source>
        <dbReference type="Proteomes" id="UP000253209"/>
    </source>
</evidence>
<dbReference type="PRINTS" id="PR00162">
    <property type="entry name" value="RIESKE"/>
</dbReference>
<evidence type="ECO:0000259" key="6">
    <source>
        <dbReference type="PROSITE" id="PS51296"/>
    </source>
</evidence>